<proteinExistence type="predicted"/>
<keyword evidence="3" id="KW-1185">Reference proteome</keyword>
<dbReference type="AlphaFoldDB" id="A0A7J9SD85"/>
<dbReference type="InterPro" id="IPR007529">
    <property type="entry name" value="Znf_HIT"/>
</dbReference>
<organism evidence="2 3">
    <name type="scientific">Halobellus ruber</name>
    <dbReference type="NCBI Taxonomy" id="2761102"/>
    <lineage>
        <taxon>Archaea</taxon>
        <taxon>Methanobacteriati</taxon>
        <taxon>Methanobacteriota</taxon>
        <taxon>Stenosarchaea group</taxon>
        <taxon>Halobacteria</taxon>
        <taxon>Halobacteriales</taxon>
        <taxon>Haloferacaceae</taxon>
        <taxon>Halobellus</taxon>
    </lineage>
</organism>
<evidence type="ECO:0000313" key="3">
    <source>
        <dbReference type="Proteomes" id="UP000546257"/>
    </source>
</evidence>
<evidence type="ECO:0000259" key="1">
    <source>
        <dbReference type="Pfam" id="PF04438"/>
    </source>
</evidence>
<accession>A0A7J9SD85</accession>
<reference evidence="2 3" key="1">
    <citation type="submission" date="2020-08" db="EMBL/GenBank/DDBJ databases">
        <authorList>
            <person name="Seo M.-J."/>
        </authorList>
    </citation>
    <scope>NUCLEOTIDE SEQUENCE [LARGE SCALE GENOMIC DNA]</scope>
    <source>
        <strain evidence="2 3">MBLA0160</strain>
    </source>
</reference>
<gene>
    <name evidence="2" type="ORF">H5V44_00900</name>
</gene>
<feature type="domain" description="HIT-type" evidence="1">
    <location>
        <begin position="5"/>
        <end position="27"/>
    </location>
</feature>
<dbReference type="EMBL" id="JACKXD010000001">
    <property type="protein sequence ID" value="MBB6644875.1"/>
    <property type="molecule type" value="Genomic_DNA"/>
</dbReference>
<evidence type="ECO:0000313" key="2">
    <source>
        <dbReference type="EMBL" id="MBB6644875.1"/>
    </source>
</evidence>
<sequence>MSVTGLCQVCETREAEYACHQCGAAVCPVHFEQDRGVCVHCGDPNGTEDVFAETDGDRDVPGFR</sequence>
<dbReference type="Proteomes" id="UP000546257">
    <property type="component" value="Unassembled WGS sequence"/>
</dbReference>
<comment type="caution">
    <text evidence="2">The sequence shown here is derived from an EMBL/GenBank/DDBJ whole genome shotgun (WGS) entry which is preliminary data.</text>
</comment>
<dbReference type="RefSeq" id="WP_185191260.1">
    <property type="nucleotide sequence ID" value="NZ_JACKXD010000001.1"/>
</dbReference>
<name>A0A7J9SD85_9EURY</name>
<dbReference type="Pfam" id="PF04438">
    <property type="entry name" value="zf-HIT"/>
    <property type="match status" value="1"/>
</dbReference>
<protein>
    <recommendedName>
        <fullName evidence="1">HIT-type domain-containing protein</fullName>
    </recommendedName>
</protein>